<reference evidence="1" key="1">
    <citation type="submission" date="2022-11" db="EMBL/GenBank/DDBJ databases">
        <title>Hoeflea poritis sp. nov., isolated from scleractinian coral Porites lutea.</title>
        <authorList>
            <person name="Zhang G."/>
            <person name="Wei Q."/>
            <person name="Cai L."/>
        </authorList>
    </citation>
    <scope>NUCLEOTIDE SEQUENCE</scope>
    <source>
        <strain evidence="1">E7-10</strain>
    </source>
</reference>
<sequence length="46" mass="4981">MSAKVRPVAGEFKPAIAVNVLRDNEVQRADSRNVLRDKGICAGSKL</sequence>
<dbReference type="EMBL" id="JAPJZH010000008">
    <property type="protein sequence ID" value="MDA4846618.1"/>
    <property type="molecule type" value="Genomic_DNA"/>
</dbReference>
<organism evidence="1 2">
    <name type="scientific">Hoeflea poritis</name>
    <dbReference type="NCBI Taxonomy" id="2993659"/>
    <lineage>
        <taxon>Bacteria</taxon>
        <taxon>Pseudomonadati</taxon>
        <taxon>Pseudomonadota</taxon>
        <taxon>Alphaproteobacteria</taxon>
        <taxon>Hyphomicrobiales</taxon>
        <taxon>Rhizobiaceae</taxon>
        <taxon>Hoeflea</taxon>
    </lineage>
</organism>
<comment type="caution">
    <text evidence="1">The sequence shown here is derived from an EMBL/GenBank/DDBJ whole genome shotgun (WGS) entry which is preliminary data.</text>
</comment>
<keyword evidence="2" id="KW-1185">Reference proteome</keyword>
<evidence type="ECO:0000313" key="2">
    <source>
        <dbReference type="Proteomes" id="UP001148313"/>
    </source>
</evidence>
<dbReference type="RefSeq" id="WP_271090389.1">
    <property type="nucleotide sequence ID" value="NZ_JAPJZH010000008.1"/>
</dbReference>
<name>A0ABT4VPH7_9HYPH</name>
<protein>
    <recommendedName>
        <fullName evidence="3">Transposase</fullName>
    </recommendedName>
</protein>
<evidence type="ECO:0008006" key="3">
    <source>
        <dbReference type="Google" id="ProtNLM"/>
    </source>
</evidence>
<dbReference type="Proteomes" id="UP001148313">
    <property type="component" value="Unassembled WGS sequence"/>
</dbReference>
<gene>
    <name evidence="1" type="ORF">OOZ53_14735</name>
</gene>
<proteinExistence type="predicted"/>
<accession>A0ABT4VPH7</accession>
<evidence type="ECO:0000313" key="1">
    <source>
        <dbReference type="EMBL" id="MDA4846618.1"/>
    </source>
</evidence>